<reference evidence="1 2" key="1">
    <citation type="journal article" date="2013" name="Biodegradation">
        <title>Quantitative proteomic analysis of ibuprofen-degrading Patulibacter sp. strain I11.</title>
        <authorList>
            <person name="Almeida B."/>
            <person name="Kjeldal H."/>
            <person name="Lolas I."/>
            <person name="Knudsen A.D."/>
            <person name="Carvalho G."/>
            <person name="Nielsen K.L."/>
            <person name="Barreto Crespo M.T."/>
            <person name="Stensballe A."/>
            <person name="Nielsen J.L."/>
        </authorList>
    </citation>
    <scope>NUCLEOTIDE SEQUENCE [LARGE SCALE GENOMIC DNA]</scope>
    <source>
        <strain evidence="1 2">I11</strain>
    </source>
</reference>
<sequence>MPIAVTWKGLEEGVGGWRAELATIELDDDGVRAEGTQIGADPLPYRADYVLDAGRGFTTAQLEVYVTGAGWSRDLVLTRDAGGTWVAQTRTFGDVDLPAPAADTALLRGALDCDLAFSPLTNLMPVRRHQLDRRPGREDIAVAWVSLPDLAVHRSQQRYEHLADGSVRFTSLDDDESHGFTADLRLDRHGLVVEYPQLARRVVTGARVPPTKESR</sequence>
<dbReference type="InterPro" id="IPR009467">
    <property type="entry name" value="Glycolipid-bd_prot_put"/>
</dbReference>
<dbReference type="Pfam" id="PF06475">
    <property type="entry name" value="Glycolipid_bind"/>
    <property type="match status" value="1"/>
</dbReference>
<evidence type="ECO:0008006" key="3">
    <source>
        <dbReference type="Google" id="ProtNLM"/>
    </source>
</evidence>
<evidence type="ECO:0000313" key="1">
    <source>
        <dbReference type="EMBL" id="EHN12206.1"/>
    </source>
</evidence>
<organism evidence="1 2">
    <name type="scientific">Patulibacter medicamentivorans</name>
    <dbReference type="NCBI Taxonomy" id="1097667"/>
    <lineage>
        <taxon>Bacteria</taxon>
        <taxon>Bacillati</taxon>
        <taxon>Actinomycetota</taxon>
        <taxon>Thermoleophilia</taxon>
        <taxon>Solirubrobacterales</taxon>
        <taxon>Patulibacteraceae</taxon>
        <taxon>Patulibacter</taxon>
    </lineage>
</organism>
<dbReference type="RefSeq" id="WP_007571326.1">
    <property type="nucleotide sequence ID" value="NZ_AGUD01000040.1"/>
</dbReference>
<comment type="caution">
    <text evidence="1">The sequence shown here is derived from an EMBL/GenBank/DDBJ whole genome shotgun (WGS) entry which is preliminary data.</text>
</comment>
<gene>
    <name evidence="1" type="ORF">PAI11_08820</name>
</gene>
<dbReference type="AlphaFoldDB" id="H0E269"/>
<evidence type="ECO:0000313" key="2">
    <source>
        <dbReference type="Proteomes" id="UP000005143"/>
    </source>
</evidence>
<accession>H0E269</accession>
<name>H0E269_9ACTN</name>
<dbReference type="SUPFAM" id="SSF159275">
    <property type="entry name" value="PA1994-like"/>
    <property type="match status" value="1"/>
</dbReference>
<dbReference type="Proteomes" id="UP000005143">
    <property type="component" value="Unassembled WGS sequence"/>
</dbReference>
<proteinExistence type="predicted"/>
<protein>
    <recommendedName>
        <fullName evidence="3">Glycolipid-binding domain-containing protein</fullName>
    </recommendedName>
</protein>
<dbReference type="EMBL" id="AGUD01000040">
    <property type="protein sequence ID" value="EHN12206.1"/>
    <property type="molecule type" value="Genomic_DNA"/>
</dbReference>
<keyword evidence="2" id="KW-1185">Reference proteome</keyword>